<feature type="region of interest" description="Disordered" evidence="1">
    <location>
        <begin position="24"/>
        <end position="47"/>
    </location>
</feature>
<dbReference type="AlphaFoldDB" id="A0A5B8RKB1"/>
<name>A0A5B8RKB1_9ZZZZ</name>
<protein>
    <recommendedName>
        <fullName evidence="3">Lipoprotein</fullName>
    </recommendedName>
</protein>
<dbReference type="EMBL" id="MN079297">
    <property type="protein sequence ID" value="QEA07615.1"/>
    <property type="molecule type" value="Genomic_DNA"/>
</dbReference>
<evidence type="ECO:0000313" key="2">
    <source>
        <dbReference type="EMBL" id="QEA07615.1"/>
    </source>
</evidence>
<evidence type="ECO:0000256" key="1">
    <source>
        <dbReference type="SAM" id="MobiDB-lite"/>
    </source>
</evidence>
<dbReference type="PROSITE" id="PS51257">
    <property type="entry name" value="PROKAR_LIPOPROTEIN"/>
    <property type="match status" value="1"/>
</dbReference>
<sequence length="331" mass="34519">MVRSLLLAALVVTVLMAGGCANTESTRQKHTEPGALPSDYDPLDTEAHKSDLEDGAIPSVGELIFGKDASSSGADTRRLEQEVARLRADLRQGGGTAARRGQATTTEAGPGVALLFPNATDLAATRAYTAMTRVAGEYPLTAVSQQRLQQALDGVECSLDTLAECGPAVAAASGARMVAIIDGTEARGGQLPLTVSLVDLDLGIRYPAYRVTLPATDDGAAEQSLAALADSVYLHAIERFRLAPRIFHVRSTGDGRWVMDPAGTQLATGSQLTVHESGRVLRQGGDPVAWIPGETVGTLTVKGRTANGLLLLERSSGKAPQADDFILPPAG</sequence>
<accession>A0A5B8RKB1</accession>
<proteinExistence type="predicted"/>
<reference evidence="2" key="1">
    <citation type="submission" date="2019-06" db="EMBL/GenBank/DDBJ databases">
        <authorList>
            <person name="Murdoch R.W."/>
            <person name="Fathepure B."/>
        </authorList>
    </citation>
    <scope>NUCLEOTIDE SEQUENCE</scope>
</reference>
<gene>
    <name evidence="2" type="ORF">KBTEX_03974</name>
</gene>
<organism evidence="2">
    <name type="scientific">uncultured organism</name>
    <dbReference type="NCBI Taxonomy" id="155900"/>
    <lineage>
        <taxon>unclassified sequences</taxon>
        <taxon>environmental samples</taxon>
    </lineage>
</organism>
<evidence type="ECO:0008006" key="3">
    <source>
        <dbReference type="Google" id="ProtNLM"/>
    </source>
</evidence>